<protein>
    <recommendedName>
        <fullName evidence="1">Protein kinase domain-containing protein</fullName>
    </recommendedName>
</protein>
<name>A0ABR2JQ19_9EUKA</name>
<dbReference type="InterPro" id="IPR000719">
    <property type="entry name" value="Prot_kinase_dom"/>
</dbReference>
<feature type="domain" description="Protein kinase" evidence="1">
    <location>
        <begin position="37"/>
        <end position="362"/>
    </location>
</feature>
<dbReference type="Gene3D" id="1.10.510.10">
    <property type="entry name" value="Transferase(Phosphotransferase) domain 1"/>
    <property type="match status" value="1"/>
</dbReference>
<evidence type="ECO:0000313" key="3">
    <source>
        <dbReference type="Proteomes" id="UP001470230"/>
    </source>
</evidence>
<reference evidence="2 3" key="1">
    <citation type="submission" date="2024-04" db="EMBL/GenBank/DDBJ databases">
        <title>Tritrichomonas musculus Genome.</title>
        <authorList>
            <person name="Alves-Ferreira E."/>
            <person name="Grigg M."/>
            <person name="Lorenzi H."/>
            <person name="Galac M."/>
        </authorList>
    </citation>
    <scope>NUCLEOTIDE SEQUENCE [LARGE SCALE GENOMIC DNA]</scope>
    <source>
        <strain evidence="2 3">EAF2021</strain>
    </source>
</reference>
<dbReference type="SMART" id="SM00220">
    <property type="entry name" value="S_TKc"/>
    <property type="match status" value="1"/>
</dbReference>
<dbReference type="Proteomes" id="UP001470230">
    <property type="component" value="Unassembled WGS sequence"/>
</dbReference>
<dbReference type="InterPro" id="IPR011009">
    <property type="entry name" value="Kinase-like_dom_sf"/>
</dbReference>
<evidence type="ECO:0000259" key="1">
    <source>
        <dbReference type="PROSITE" id="PS50011"/>
    </source>
</evidence>
<organism evidence="2 3">
    <name type="scientific">Tritrichomonas musculus</name>
    <dbReference type="NCBI Taxonomy" id="1915356"/>
    <lineage>
        <taxon>Eukaryota</taxon>
        <taxon>Metamonada</taxon>
        <taxon>Parabasalia</taxon>
        <taxon>Tritrichomonadida</taxon>
        <taxon>Tritrichomonadidae</taxon>
        <taxon>Tritrichomonas</taxon>
    </lineage>
</organism>
<dbReference type="EMBL" id="JAPFFF010000010">
    <property type="protein sequence ID" value="KAK8880723.1"/>
    <property type="molecule type" value="Genomic_DNA"/>
</dbReference>
<accession>A0ABR2JQ19</accession>
<keyword evidence="3" id="KW-1185">Reference proteome</keyword>
<dbReference type="PROSITE" id="PS50011">
    <property type="entry name" value="PROTEIN_KINASE_DOM"/>
    <property type="match status" value="1"/>
</dbReference>
<evidence type="ECO:0000313" key="2">
    <source>
        <dbReference type="EMBL" id="KAK8880723.1"/>
    </source>
</evidence>
<dbReference type="PANTHER" id="PTHR44167:SF24">
    <property type="entry name" value="SERINE_THREONINE-PROTEIN KINASE CHK2"/>
    <property type="match status" value="1"/>
</dbReference>
<sequence>MKFKDKITDSYNHHKQISHQRMSQLVMKLHRIVGKKYTVTNKLGAGGCGTVYKVNTEINKESLDIVQKTFINGKKNERTNDDYIELYINWQIRKYISKNRSTISKDSFLYECVDKVPFLYPTKQQHKILSSTKSSEEEYKEAQIASELKQGIFFEIKGNQNLEDLINSEKYLKLSYNDKMKLLLDILMGATLLDKAGIIQRDLNCGNIQIDDRKNKAYLIDFGKAFHTEIIHLFNNDEMKKNDYCGPFFYSSPPEAYENEEIAFGDKYNAFNIGLTMLSLFFGKDGYDLMFNFKWSNDSDIVRNRKELFNNIGDVIQDLNKKMNDLYSKKQLNEIKSIITRLINPDAHKRSSSETVARYLYQIKSDKNENYSSVCLFLLLFYSYHYMILQNNEETNNKTNIKEGPHIDREDMNEIID</sequence>
<dbReference type="SUPFAM" id="SSF56112">
    <property type="entry name" value="Protein kinase-like (PK-like)"/>
    <property type="match status" value="1"/>
</dbReference>
<dbReference type="PANTHER" id="PTHR44167">
    <property type="entry name" value="OVARIAN-SPECIFIC SERINE/THREONINE-PROTEIN KINASE LOK-RELATED"/>
    <property type="match status" value="1"/>
</dbReference>
<dbReference type="Pfam" id="PF00069">
    <property type="entry name" value="Pkinase"/>
    <property type="match status" value="1"/>
</dbReference>
<gene>
    <name evidence="2" type="ORF">M9Y10_003410</name>
</gene>
<comment type="caution">
    <text evidence="2">The sequence shown here is derived from an EMBL/GenBank/DDBJ whole genome shotgun (WGS) entry which is preliminary data.</text>
</comment>
<proteinExistence type="predicted"/>